<proteinExistence type="predicted"/>
<gene>
    <name evidence="2" type="ORF">DI392_17440</name>
</gene>
<keyword evidence="1" id="KW-0472">Membrane</keyword>
<dbReference type="RefSeq" id="WP_109320974.1">
    <property type="nucleotide sequence ID" value="NZ_QFWT01000011.1"/>
</dbReference>
<evidence type="ECO:0000313" key="3">
    <source>
        <dbReference type="Proteomes" id="UP000245362"/>
    </source>
</evidence>
<evidence type="ECO:0000256" key="1">
    <source>
        <dbReference type="SAM" id="Phobius"/>
    </source>
</evidence>
<keyword evidence="1" id="KW-1133">Transmembrane helix</keyword>
<dbReference type="OrthoDB" id="9864315at2"/>
<dbReference type="AlphaFoldDB" id="A0A2U3B601"/>
<dbReference type="EMBL" id="QFWT01000011">
    <property type="protein sequence ID" value="PWI32145.1"/>
    <property type="molecule type" value="Genomic_DNA"/>
</dbReference>
<keyword evidence="1" id="KW-0812">Transmembrane</keyword>
<protein>
    <submittedName>
        <fullName evidence="2">Uncharacterized protein</fullName>
    </submittedName>
</protein>
<evidence type="ECO:0000313" key="2">
    <source>
        <dbReference type="EMBL" id="PWI32145.1"/>
    </source>
</evidence>
<reference evidence="2 3" key="1">
    <citation type="submission" date="2018-05" db="EMBL/GenBank/DDBJ databases">
        <title>Vibrio limimaris sp. nov., isolated from marine sediment.</title>
        <authorList>
            <person name="Li C.-M."/>
        </authorList>
    </citation>
    <scope>NUCLEOTIDE SEQUENCE [LARGE SCALE GENOMIC DNA]</scope>
    <source>
        <strain evidence="2 3">E4404</strain>
    </source>
</reference>
<feature type="transmembrane region" description="Helical" evidence="1">
    <location>
        <begin position="15"/>
        <end position="38"/>
    </location>
</feature>
<name>A0A2U3B601_9VIBR</name>
<keyword evidence="3" id="KW-1185">Reference proteome</keyword>
<accession>A0A2U3B601</accession>
<comment type="caution">
    <text evidence="2">The sequence shown here is derived from an EMBL/GenBank/DDBJ whole genome shotgun (WGS) entry which is preliminary data.</text>
</comment>
<sequence>MYEWMWMFSGLSLNAQVAVVVAGIVIIGVFLFTLPFFYQLMVSSFRMFWSISEKVFGLCLEIITVPVYFVSGTIKSLFYNMTHKSPVIPIKKEPQTTETLYKVMLRQDKTRGHY</sequence>
<dbReference type="Proteomes" id="UP000245362">
    <property type="component" value="Unassembled WGS sequence"/>
</dbReference>
<organism evidence="2 3">
    <name type="scientific">Vibrio albus</name>
    <dbReference type="NCBI Taxonomy" id="2200953"/>
    <lineage>
        <taxon>Bacteria</taxon>
        <taxon>Pseudomonadati</taxon>
        <taxon>Pseudomonadota</taxon>
        <taxon>Gammaproteobacteria</taxon>
        <taxon>Vibrionales</taxon>
        <taxon>Vibrionaceae</taxon>
        <taxon>Vibrio</taxon>
    </lineage>
</organism>